<feature type="transmembrane region" description="Helical" evidence="2">
    <location>
        <begin position="26"/>
        <end position="47"/>
    </location>
</feature>
<feature type="compositionally biased region" description="Low complexity" evidence="1">
    <location>
        <begin position="282"/>
        <end position="291"/>
    </location>
</feature>
<accession>A0AAD2G5I4</accession>
<keyword evidence="4" id="KW-1185">Reference proteome</keyword>
<evidence type="ECO:0000256" key="1">
    <source>
        <dbReference type="SAM" id="MobiDB-lite"/>
    </source>
</evidence>
<feature type="region of interest" description="Disordered" evidence="1">
    <location>
        <begin position="1"/>
        <end position="21"/>
    </location>
</feature>
<feature type="region of interest" description="Disordered" evidence="1">
    <location>
        <begin position="269"/>
        <end position="291"/>
    </location>
</feature>
<evidence type="ECO:0000313" key="3">
    <source>
        <dbReference type="EMBL" id="CAJ1963809.1"/>
    </source>
</evidence>
<sequence>MTEVLAARVVDSDDESEENGSNRKPLMICVILVLVLGIGGVLAWFFLTQNESSPGNSTEIIILTSPTVMPSQPPSWSPSSLSSANPTGIPLLFDPPSQAECSRILNRQPVSNQDSMIVNPFGLDFDITVVEDTDTALWIATFMASVIRNLVPELTGCTSRRLLSEEESSNLRKFDSHHRNLNEIRYAIGNVDVNAEFQLGRACEADAPAPCFRFVVKMDLYLKDTLTNFQLIELVANVIDPPGATQSLVQRMGLPTDVFREVEVVLLGSTSESPTGPPVESSPPTTTPATN</sequence>
<protein>
    <submittedName>
        <fullName evidence="3">Uncharacterized protein</fullName>
    </submittedName>
</protein>
<dbReference type="Proteomes" id="UP001295423">
    <property type="component" value="Unassembled WGS sequence"/>
</dbReference>
<dbReference type="EMBL" id="CAKOGP040002158">
    <property type="protein sequence ID" value="CAJ1963809.1"/>
    <property type="molecule type" value="Genomic_DNA"/>
</dbReference>
<dbReference type="AlphaFoldDB" id="A0AAD2G5I4"/>
<name>A0AAD2G5I4_9STRA</name>
<gene>
    <name evidence="3" type="ORF">CYCCA115_LOCUS20337</name>
</gene>
<evidence type="ECO:0000256" key="2">
    <source>
        <dbReference type="SAM" id="Phobius"/>
    </source>
</evidence>
<keyword evidence="2" id="KW-0472">Membrane</keyword>
<proteinExistence type="predicted"/>
<keyword evidence="2" id="KW-0812">Transmembrane</keyword>
<evidence type="ECO:0000313" key="4">
    <source>
        <dbReference type="Proteomes" id="UP001295423"/>
    </source>
</evidence>
<reference evidence="3" key="1">
    <citation type="submission" date="2023-08" db="EMBL/GenBank/DDBJ databases">
        <authorList>
            <person name="Audoor S."/>
            <person name="Bilcke G."/>
        </authorList>
    </citation>
    <scope>NUCLEOTIDE SEQUENCE</scope>
</reference>
<keyword evidence="2" id="KW-1133">Transmembrane helix</keyword>
<organism evidence="3 4">
    <name type="scientific">Cylindrotheca closterium</name>
    <dbReference type="NCBI Taxonomy" id="2856"/>
    <lineage>
        <taxon>Eukaryota</taxon>
        <taxon>Sar</taxon>
        <taxon>Stramenopiles</taxon>
        <taxon>Ochrophyta</taxon>
        <taxon>Bacillariophyta</taxon>
        <taxon>Bacillariophyceae</taxon>
        <taxon>Bacillariophycidae</taxon>
        <taxon>Bacillariales</taxon>
        <taxon>Bacillariaceae</taxon>
        <taxon>Cylindrotheca</taxon>
    </lineage>
</organism>
<comment type="caution">
    <text evidence="3">The sequence shown here is derived from an EMBL/GenBank/DDBJ whole genome shotgun (WGS) entry which is preliminary data.</text>
</comment>